<dbReference type="eggNOG" id="ENOG502ZPJM">
    <property type="taxonomic scope" value="Bacteria"/>
</dbReference>
<keyword evidence="5" id="KW-1185">Reference proteome</keyword>
<accession>A0A0H3J596</accession>
<dbReference type="KEGG" id="cpae:CPAST_c30500"/>
<keyword evidence="1" id="KW-0812">Transmembrane</keyword>
<protein>
    <submittedName>
        <fullName evidence="2">Uncharacterized protein</fullName>
    </submittedName>
</protein>
<keyword evidence="1" id="KW-1133">Transmembrane helix</keyword>
<dbReference type="Proteomes" id="UP000028042">
    <property type="component" value="Unassembled WGS sequence"/>
</dbReference>
<keyword evidence="1" id="KW-0472">Membrane</keyword>
<dbReference type="EMBL" id="CP009268">
    <property type="protein sequence ID" value="AJA53104.1"/>
    <property type="molecule type" value="Genomic_DNA"/>
</dbReference>
<reference evidence="3" key="2">
    <citation type="submission" date="2015-10" db="EMBL/GenBank/DDBJ databases">
        <title>Improved Draft Genome Sequence of Clostridium pasteurianum Strain ATCC 6013 (DSM 525) Using a Hybrid Next-Generation Sequencing Approach.</title>
        <authorList>
            <person name="Pyne M.E."/>
            <person name="Utturkar S.M."/>
            <person name="Brown S.D."/>
            <person name="Moo-Young M."/>
            <person name="Chung D.A."/>
            <person name="Chou P.C."/>
        </authorList>
    </citation>
    <scope>NUCLEOTIDE SEQUENCE</scope>
    <source>
        <strain evidence="3">ATCC 6013</strain>
    </source>
</reference>
<dbReference type="PATRIC" id="fig|1262449.3.peg.2314"/>
<name>A0A0H3J596_CLOPA</name>
<evidence type="ECO:0000313" key="2">
    <source>
        <dbReference type="EMBL" id="AJA53104.1"/>
    </source>
</evidence>
<evidence type="ECO:0000313" key="5">
    <source>
        <dbReference type="Proteomes" id="UP000030905"/>
    </source>
</evidence>
<dbReference type="EMBL" id="JPGY02000001">
    <property type="protein sequence ID" value="KRU10888.1"/>
    <property type="molecule type" value="Genomic_DNA"/>
</dbReference>
<feature type="transmembrane region" description="Helical" evidence="1">
    <location>
        <begin position="18"/>
        <end position="36"/>
    </location>
</feature>
<dbReference type="AlphaFoldDB" id="A0A0H3J596"/>
<sequence length="142" mass="16319">MKIYRLSSEQLNKSMSRIFLRTISLCILALVIGIYISSRSGAVSILTFFSVIIFISIVLTISIQKGLRKQKESLLTYELIISDNYIAKKQLNFPIIEIEYNSIFSIEEISNKGLIIKAKDESKVIGIPYYFIFLIFSPLFYL</sequence>
<proteinExistence type="predicted"/>
<dbReference type="GeneID" id="93075167"/>
<dbReference type="Proteomes" id="UP000030905">
    <property type="component" value="Chromosome"/>
</dbReference>
<evidence type="ECO:0000256" key="1">
    <source>
        <dbReference type="SAM" id="Phobius"/>
    </source>
</evidence>
<organism evidence="2 5">
    <name type="scientific">Clostridium pasteurianum DSM 525 = ATCC 6013</name>
    <dbReference type="NCBI Taxonomy" id="1262449"/>
    <lineage>
        <taxon>Bacteria</taxon>
        <taxon>Bacillati</taxon>
        <taxon>Bacillota</taxon>
        <taxon>Clostridia</taxon>
        <taxon>Eubacteriales</taxon>
        <taxon>Clostridiaceae</taxon>
        <taxon>Clostridium</taxon>
    </lineage>
</organism>
<gene>
    <name evidence="2" type="ORF">CLPA_c30500</name>
    <name evidence="3" type="ORF">CP6013_00135</name>
</gene>
<feature type="transmembrane region" description="Helical" evidence="1">
    <location>
        <begin position="124"/>
        <end position="141"/>
    </location>
</feature>
<dbReference type="RefSeq" id="WP_003445405.1">
    <property type="nucleotide sequence ID" value="NZ_ANZB01000007.1"/>
</dbReference>
<evidence type="ECO:0000313" key="4">
    <source>
        <dbReference type="Proteomes" id="UP000028042"/>
    </source>
</evidence>
<feature type="transmembrane region" description="Helical" evidence="1">
    <location>
        <begin position="42"/>
        <end position="63"/>
    </location>
</feature>
<reference evidence="3 4" key="3">
    <citation type="journal article" name="Genome Announc.">
        <title>Improved Draft Genome Sequence of Clostridium pasteurianum Strain ATCC 6013 (DSM 525) Using a Hybrid Next-Generation Sequencing Approach.</title>
        <authorList>
            <person name="Pyne M.E."/>
            <person name="Utturkar S."/>
            <person name="Brown S.D."/>
            <person name="Moo-Young M."/>
            <person name="Chung D.A."/>
            <person name="Chou C.P."/>
        </authorList>
    </citation>
    <scope>NUCLEOTIDE SEQUENCE [LARGE SCALE GENOMIC DNA]</scope>
    <source>
        <strain evidence="3 4">ATCC 6013</strain>
    </source>
</reference>
<reference evidence="2 5" key="1">
    <citation type="journal article" date="2015" name="Genome Announc.">
        <title>Complete Genome Sequence of the Nitrogen-Fixing and Solvent-Producing Clostridium pasteurianum DSM 525.</title>
        <authorList>
            <person name="Poehlein A."/>
            <person name="Grosse-Honebrink A."/>
            <person name="Zhang Y."/>
            <person name="Minton N.P."/>
            <person name="Daniel R."/>
        </authorList>
    </citation>
    <scope>NUCLEOTIDE SEQUENCE [LARGE SCALE GENOMIC DNA]</scope>
    <source>
        <strain evidence="2">DSM 525</strain>
        <strain evidence="5">DSM 525 / ATCC 6013</strain>
    </source>
</reference>
<evidence type="ECO:0000313" key="3">
    <source>
        <dbReference type="EMBL" id="KRU10888.1"/>
    </source>
</evidence>
<dbReference type="KEGG" id="cpat:CLPA_c30500"/>